<dbReference type="Gene3D" id="1.10.418.10">
    <property type="entry name" value="Calponin-like domain"/>
    <property type="match status" value="1"/>
</dbReference>
<dbReference type="PROSITE" id="PS50021">
    <property type="entry name" value="CH"/>
    <property type="match status" value="1"/>
</dbReference>
<dbReference type="InterPro" id="IPR001715">
    <property type="entry name" value="CH_dom"/>
</dbReference>
<evidence type="ECO:0000256" key="3">
    <source>
        <dbReference type="PROSITE-ProRule" id="PRU00283"/>
    </source>
</evidence>
<comment type="similarity">
    <text evidence="1">Belongs to the TRAFAC class myosin-kinesin ATPase superfamily. Kinesin family. KIN-14 subfamily.</text>
</comment>
<dbReference type="PANTHER" id="PTHR47972:SF14">
    <property type="entry name" value="KINESIN-LIKE PROTEIN KIN-14J"/>
    <property type="match status" value="1"/>
</dbReference>
<dbReference type="InterPro" id="IPR027640">
    <property type="entry name" value="Kinesin-like_fam"/>
</dbReference>
<dbReference type="GO" id="GO:0003777">
    <property type="term" value="F:microtubule motor activity"/>
    <property type="evidence" value="ECO:0007669"/>
    <property type="project" value="InterPro"/>
</dbReference>
<evidence type="ECO:0000256" key="4">
    <source>
        <dbReference type="SAM" id="Coils"/>
    </source>
</evidence>
<dbReference type="Proteomes" id="UP000327013">
    <property type="component" value="Chromosome 8"/>
</dbReference>
<dbReference type="SUPFAM" id="SSF52540">
    <property type="entry name" value="P-loop containing nucleoside triphosphate hydrolases"/>
    <property type="match status" value="1"/>
</dbReference>
<keyword evidence="3" id="KW-0067">ATP-binding</keyword>
<feature type="domain" description="Kinesin motor" evidence="7">
    <location>
        <begin position="507"/>
        <end position="838"/>
    </location>
</feature>
<keyword evidence="3" id="KW-0547">Nucleotide-binding</keyword>
<sequence length="1033" mass="115287">MNSTKEYEGFNSSKGASNVDVSGRIVNNNGEGEAKKRAMLLEWLNNTFPDLSLPLNASDEDLRMCLSDGTVLCRLLSRLRPGIVKEEGDSNHSSVCTENIRRFLAVMDDLGIPRFEMSDLEKGSMKAVIDCLLALRARFMPNVGDYFSLNSLMPKSGSPRGDASSRGHFSPLSGEERRKVLSDSKFQHVSRTPILSEPSAASKHPGGHKFHEVFQLKQGRYADLPAAKITEMMKPNSLDNAPTQSLLSVVNGILDESVERKNVLQLFSNTIFFAQRVACLLRKVVQEIERRISTQADHLRTQNNLFKAREEKYQSRIRVLETLASGTSEESQMERTKLEERKKVEEDDLDKLMKLREQNDLEVSELKQELEITKKMYELRCLQMETEAQGAKTELEERSKELEQLLEDSKNKVKQLESYSESKYESWNQKEHICLSLMEFQFGALRDLKFASASIKQEILNTQNSYSEEFNHLGVKLKVLADAAENYNAILAENRKMFNELQDLKGNIRVFCRIRPFLPGQKEKRSTIDYIGENGELVVANPSKPGKEGHRLFKFNKVFAPTATQAEVFSDVQPLIRSVLDGYNVCIFAYGQTGSGKTYTMSGPNGEAKENWGVNYRALNDLFEISRSRSSSIMYEIGVQMVEIYNEQVRDLLSSDGSQKKYPFLIDQIHSQPNGLAVPDATIRSVESASDVIELIDMGLRNRVVGATALNERSSRSHSIVTIHVRGRDLKAGGALHGNLHLVDLAGSERVDRSEVTGDRLKEAQHINKSLSALGDVISALAQKTSHVPYRNSKLTQVLQSSLGGQAKTLMFVQLNPDASSYSESLSTLKFAERASGVELGAARSSKEGKDARELMEQVAALKDTIAKKDEEIERLQLLKDFKNVYPSVNGEKRGTASLRYGSSSPSKESLGGIPQRSQKPSGGKGLGLPEKAAFDHENCSEHSDKHSEANSQQSMDDLKYQKEFLQQSEVAREDISQNILAEVEILGYGDTEYEERLSVISDGGLSVGTETDGSTENSIFSEGSKQLDNLER</sequence>
<evidence type="ECO:0000256" key="5">
    <source>
        <dbReference type="SAM" id="MobiDB-lite"/>
    </source>
</evidence>
<dbReference type="SMART" id="SM00129">
    <property type="entry name" value="KISc"/>
    <property type="match status" value="1"/>
</dbReference>
<feature type="compositionally biased region" description="Polar residues" evidence="5">
    <location>
        <begin position="1009"/>
        <end position="1033"/>
    </location>
</feature>
<feature type="domain" description="Calponin-homology (CH)" evidence="6">
    <location>
        <begin position="34"/>
        <end position="140"/>
    </location>
</feature>
<dbReference type="PRINTS" id="PR00380">
    <property type="entry name" value="KINESINHEAVY"/>
</dbReference>
<dbReference type="PROSITE" id="PS50067">
    <property type="entry name" value="KINESIN_MOTOR_2"/>
    <property type="match status" value="1"/>
</dbReference>
<dbReference type="InterPro" id="IPR001752">
    <property type="entry name" value="Kinesin_motor_dom"/>
</dbReference>
<accession>A0A5N6RRB2</accession>
<keyword evidence="9" id="KW-1185">Reference proteome</keyword>
<dbReference type="InterPro" id="IPR027417">
    <property type="entry name" value="P-loop_NTPase"/>
</dbReference>
<dbReference type="SUPFAM" id="SSF47576">
    <property type="entry name" value="Calponin-homology domain, CH-domain"/>
    <property type="match status" value="1"/>
</dbReference>
<evidence type="ECO:0000259" key="6">
    <source>
        <dbReference type="PROSITE" id="PS50021"/>
    </source>
</evidence>
<evidence type="ECO:0000313" key="8">
    <source>
        <dbReference type="EMBL" id="KAE8124938.1"/>
    </source>
</evidence>
<dbReference type="InterPro" id="IPR036961">
    <property type="entry name" value="Kinesin_motor_dom_sf"/>
</dbReference>
<organism evidence="8 9">
    <name type="scientific">Carpinus fangiana</name>
    <dbReference type="NCBI Taxonomy" id="176857"/>
    <lineage>
        <taxon>Eukaryota</taxon>
        <taxon>Viridiplantae</taxon>
        <taxon>Streptophyta</taxon>
        <taxon>Embryophyta</taxon>
        <taxon>Tracheophyta</taxon>
        <taxon>Spermatophyta</taxon>
        <taxon>Magnoliopsida</taxon>
        <taxon>eudicotyledons</taxon>
        <taxon>Gunneridae</taxon>
        <taxon>Pentapetalae</taxon>
        <taxon>rosids</taxon>
        <taxon>fabids</taxon>
        <taxon>Fagales</taxon>
        <taxon>Betulaceae</taxon>
        <taxon>Carpinus</taxon>
    </lineage>
</organism>
<feature type="region of interest" description="Disordered" evidence="5">
    <location>
        <begin position="155"/>
        <end position="207"/>
    </location>
</feature>
<dbReference type="GO" id="GO:0008017">
    <property type="term" value="F:microtubule binding"/>
    <property type="evidence" value="ECO:0007669"/>
    <property type="project" value="InterPro"/>
</dbReference>
<keyword evidence="2 3" id="KW-0505">Motor protein</keyword>
<dbReference type="Gene3D" id="3.40.850.10">
    <property type="entry name" value="Kinesin motor domain"/>
    <property type="match status" value="1"/>
</dbReference>
<proteinExistence type="inferred from homology"/>
<feature type="compositionally biased region" description="Basic and acidic residues" evidence="5">
    <location>
        <begin position="174"/>
        <end position="186"/>
    </location>
</feature>
<dbReference type="OrthoDB" id="3176171at2759"/>
<dbReference type="GO" id="GO:0015630">
    <property type="term" value="C:microtubule cytoskeleton"/>
    <property type="evidence" value="ECO:0007669"/>
    <property type="project" value="TreeGrafter"/>
</dbReference>
<dbReference type="SMART" id="SM00033">
    <property type="entry name" value="CH"/>
    <property type="match status" value="1"/>
</dbReference>
<evidence type="ECO:0000313" key="9">
    <source>
        <dbReference type="Proteomes" id="UP000327013"/>
    </source>
</evidence>
<keyword evidence="4" id="KW-0175">Coiled coil</keyword>
<protein>
    <recommendedName>
        <fullName evidence="10">Kinesin motor domain-containing protein</fullName>
    </recommendedName>
</protein>
<feature type="binding site" evidence="3">
    <location>
        <begin position="591"/>
        <end position="598"/>
    </location>
    <ligand>
        <name>ATP</name>
        <dbReference type="ChEBI" id="CHEBI:30616"/>
    </ligand>
</feature>
<dbReference type="Pfam" id="PF00307">
    <property type="entry name" value="CH"/>
    <property type="match status" value="1"/>
</dbReference>
<dbReference type="PANTHER" id="PTHR47972">
    <property type="entry name" value="KINESIN-LIKE PROTEIN KLP-3"/>
    <property type="match status" value="1"/>
</dbReference>
<dbReference type="GO" id="GO:0007018">
    <property type="term" value="P:microtubule-based movement"/>
    <property type="evidence" value="ECO:0007669"/>
    <property type="project" value="InterPro"/>
</dbReference>
<evidence type="ECO:0000256" key="1">
    <source>
        <dbReference type="ARBA" id="ARBA00010899"/>
    </source>
</evidence>
<dbReference type="FunFam" id="3.40.850.10:FF:000111">
    <property type="entry name" value="p-loop nucleoside triphosphate hydrolase superfamily protein with CH (Calponin Homology) domain"/>
    <property type="match status" value="1"/>
</dbReference>
<evidence type="ECO:0000259" key="7">
    <source>
        <dbReference type="PROSITE" id="PS50067"/>
    </source>
</evidence>
<reference evidence="8 9" key="1">
    <citation type="submission" date="2019-06" db="EMBL/GenBank/DDBJ databases">
        <title>A chromosomal-level reference genome of Carpinus fangiana (Coryloideae, Betulaceae).</title>
        <authorList>
            <person name="Yang X."/>
            <person name="Wang Z."/>
            <person name="Zhang L."/>
            <person name="Hao G."/>
            <person name="Liu J."/>
            <person name="Yang Y."/>
        </authorList>
    </citation>
    <scope>NUCLEOTIDE SEQUENCE [LARGE SCALE GENOMIC DNA]</scope>
    <source>
        <strain evidence="8">Cfa_2016G</strain>
        <tissue evidence="8">Leaf</tissue>
    </source>
</reference>
<feature type="coiled-coil region" evidence="4">
    <location>
        <begin position="852"/>
        <end position="879"/>
    </location>
</feature>
<feature type="region of interest" description="Disordered" evidence="5">
    <location>
        <begin position="1005"/>
        <end position="1033"/>
    </location>
</feature>
<feature type="coiled-coil region" evidence="4">
    <location>
        <begin position="328"/>
        <end position="422"/>
    </location>
</feature>
<name>A0A5N6RRB2_9ROSI</name>
<dbReference type="InterPro" id="IPR036872">
    <property type="entry name" value="CH_dom_sf"/>
</dbReference>
<feature type="region of interest" description="Disordered" evidence="5">
    <location>
        <begin position="893"/>
        <end position="931"/>
    </location>
</feature>
<evidence type="ECO:0008006" key="10">
    <source>
        <dbReference type="Google" id="ProtNLM"/>
    </source>
</evidence>
<dbReference type="GO" id="GO:0005524">
    <property type="term" value="F:ATP binding"/>
    <property type="evidence" value="ECO:0007669"/>
    <property type="project" value="UniProtKB-UniRule"/>
</dbReference>
<dbReference type="AlphaFoldDB" id="A0A5N6RRB2"/>
<evidence type="ECO:0000256" key="2">
    <source>
        <dbReference type="ARBA" id="ARBA00023175"/>
    </source>
</evidence>
<dbReference type="EMBL" id="CM017328">
    <property type="protein sequence ID" value="KAE8124938.1"/>
    <property type="molecule type" value="Genomic_DNA"/>
</dbReference>
<dbReference type="FunFam" id="3.40.850.10:FF:000178">
    <property type="entry name" value="Kinesin-related protein3"/>
    <property type="match status" value="1"/>
</dbReference>
<dbReference type="Pfam" id="PF00225">
    <property type="entry name" value="Kinesin"/>
    <property type="match status" value="1"/>
</dbReference>
<gene>
    <name evidence="8" type="ORF">FH972_019777</name>
</gene>